<reference evidence="3 4" key="1">
    <citation type="submission" date="2018-10" db="EMBL/GenBank/DDBJ databases">
        <title>Paraburkholderia sp. 7MK8-2, isolated from soil.</title>
        <authorList>
            <person name="Gao Z.-H."/>
            <person name="Qiu L.-H."/>
        </authorList>
    </citation>
    <scope>NUCLEOTIDE SEQUENCE [LARGE SCALE GENOMIC DNA]</scope>
    <source>
        <strain evidence="3 4">7MK8-2</strain>
    </source>
</reference>
<dbReference type="EMBL" id="RBZV01000003">
    <property type="protein sequence ID" value="RKP49184.1"/>
    <property type="molecule type" value="Genomic_DNA"/>
</dbReference>
<dbReference type="RefSeq" id="WP_121277573.1">
    <property type="nucleotide sequence ID" value="NZ_RBZV01000003.1"/>
</dbReference>
<dbReference type="SMART" id="SM00754">
    <property type="entry name" value="CHRD"/>
    <property type="match status" value="1"/>
</dbReference>
<evidence type="ECO:0000259" key="2">
    <source>
        <dbReference type="PROSITE" id="PS50933"/>
    </source>
</evidence>
<organism evidence="3 4">
    <name type="scientific">Trinickia fusca</name>
    <dbReference type="NCBI Taxonomy" id="2419777"/>
    <lineage>
        <taxon>Bacteria</taxon>
        <taxon>Pseudomonadati</taxon>
        <taxon>Pseudomonadota</taxon>
        <taxon>Betaproteobacteria</taxon>
        <taxon>Burkholderiales</taxon>
        <taxon>Burkholderiaceae</taxon>
        <taxon>Trinickia</taxon>
    </lineage>
</organism>
<name>A0A494XM92_9BURK</name>
<dbReference type="AlphaFoldDB" id="A0A494XM92"/>
<protein>
    <submittedName>
        <fullName evidence="3">CHRD domain-containing protein</fullName>
    </submittedName>
</protein>
<keyword evidence="1" id="KW-0732">Signal</keyword>
<keyword evidence="4" id="KW-1185">Reference proteome</keyword>
<evidence type="ECO:0000313" key="4">
    <source>
        <dbReference type="Proteomes" id="UP000280434"/>
    </source>
</evidence>
<dbReference type="OrthoDB" id="571052at2"/>
<proteinExistence type="predicted"/>
<accession>A0A494XM92</accession>
<evidence type="ECO:0000256" key="1">
    <source>
        <dbReference type="SAM" id="SignalP"/>
    </source>
</evidence>
<feature type="signal peptide" evidence="1">
    <location>
        <begin position="1"/>
        <end position="23"/>
    </location>
</feature>
<sequence length="144" mass="15252">MRAIRKLNVAVLMLAMAAGVAVAKPVTYSAQLTSSAEVPPNTSHATGNVDATFDTDSKMLMWTITYDKLSGPATMAHFHGPAPVGVNAKPVITIDANELGSPIKGMATLTDQQVADLSSGKWYFNVHTAKNPTGEIRGQLMPKN</sequence>
<dbReference type="InterPro" id="IPR010895">
    <property type="entry name" value="CHRD"/>
</dbReference>
<dbReference type="Proteomes" id="UP000280434">
    <property type="component" value="Unassembled WGS sequence"/>
</dbReference>
<evidence type="ECO:0000313" key="3">
    <source>
        <dbReference type="EMBL" id="RKP49184.1"/>
    </source>
</evidence>
<comment type="caution">
    <text evidence="3">The sequence shown here is derived from an EMBL/GenBank/DDBJ whole genome shotgun (WGS) entry which is preliminary data.</text>
</comment>
<gene>
    <name evidence="3" type="ORF">D7S89_10345</name>
</gene>
<dbReference type="PROSITE" id="PS50933">
    <property type="entry name" value="CHRD"/>
    <property type="match status" value="1"/>
</dbReference>
<dbReference type="Pfam" id="PF07452">
    <property type="entry name" value="CHRD"/>
    <property type="match status" value="1"/>
</dbReference>
<feature type="chain" id="PRO_5019857916" evidence="1">
    <location>
        <begin position="24"/>
        <end position="144"/>
    </location>
</feature>
<feature type="domain" description="CHRD" evidence="2">
    <location>
        <begin position="24"/>
        <end position="144"/>
    </location>
</feature>